<gene>
    <name evidence="1" type="ORF">K8V47_02400</name>
</gene>
<organism evidence="1 2">
    <name type="scientific">Candidatus Amulumruptor caecigallinarius</name>
    <dbReference type="NCBI Taxonomy" id="2109911"/>
    <lineage>
        <taxon>Bacteria</taxon>
        <taxon>Pseudomonadati</taxon>
        <taxon>Bacteroidota</taxon>
        <taxon>Bacteroidia</taxon>
        <taxon>Bacteroidales</taxon>
        <taxon>Muribaculaceae</taxon>
        <taxon>Candidatus Amulumruptor</taxon>
    </lineage>
</organism>
<reference evidence="1" key="1">
    <citation type="journal article" date="2021" name="PeerJ">
        <title>Extensive microbial diversity within the chicken gut microbiome revealed by metagenomics and culture.</title>
        <authorList>
            <person name="Gilroy R."/>
            <person name="Ravi A."/>
            <person name="Getino M."/>
            <person name="Pursley I."/>
            <person name="Horton D.L."/>
            <person name="Alikhan N.F."/>
            <person name="Baker D."/>
            <person name="Gharbi K."/>
            <person name="Hall N."/>
            <person name="Watson M."/>
            <person name="Adriaenssens E.M."/>
            <person name="Foster-Nyarko E."/>
            <person name="Jarju S."/>
            <person name="Secka A."/>
            <person name="Antonio M."/>
            <person name="Oren A."/>
            <person name="Chaudhuri R.R."/>
            <person name="La Ragione R."/>
            <person name="Hildebrand F."/>
            <person name="Pallen M.J."/>
        </authorList>
    </citation>
    <scope>NUCLEOTIDE SEQUENCE</scope>
    <source>
        <strain evidence="1">4100</strain>
    </source>
</reference>
<dbReference type="Proteomes" id="UP000711407">
    <property type="component" value="Unassembled WGS sequence"/>
</dbReference>
<proteinExistence type="predicted"/>
<dbReference type="EMBL" id="DYXT01000016">
    <property type="protein sequence ID" value="HJE38599.1"/>
    <property type="molecule type" value="Genomic_DNA"/>
</dbReference>
<protein>
    <submittedName>
        <fullName evidence="1">Uncharacterized protein</fullName>
    </submittedName>
</protein>
<comment type="caution">
    <text evidence="1">The sequence shown here is derived from an EMBL/GenBank/DDBJ whole genome shotgun (WGS) entry which is preliminary data.</text>
</comment>
<evidence type="ECO:0000313" key="2">
    <source>
        <dbReference type="Proteomes" id="UP000711407"/>
    </source>
</evidence>
<reference evidence="1" key="2">
    <citation type="submission" date="2021-09" db="EMBL/GenBank/DDBJ databases">
        <authorList>
            <person name="Gilroy R."/>
        </authorList>
    </citation>
    <scope>NUCLEOTIDE SEQUENCE</scope>
    <source>
        <strain evidence="1">4100</strain>
    </source>
</reference>
<dbReference type="AlphaFoldDB" id="A0A4Q0U8F2"/>
<sequence length="197" mass="22532">MMIETSTMNLFEAVANGKELTKGMEVKLPLFDYKAYIYGFVATQGRALDVDIDMPALGQAKVLSNRVVYESRAFPILTSVQKACEEKYNLYQLHVPHFLSSYYQDSKYGSWRNAYWQAFTGESVESKVTSYGNVKIEGAFGERQAFYYPRENDLYFQSSSKLRGMASSFAVITRRVSKVSDQVIYEVYNPEEVKIEA</sequence>
<evidence type="ECO:0000313" key="1">
    <source>
        <dbReference type="EMBL" id="HJE38599.1"/>
    </source>
</evidence>
<accession>A0A4Q0U8F2</accession>
<name>A0A4Q0U8F2_9BACT</name>